<dbReference type="PANTHER" id="PTHR35038">
    <property type="entry name" value="DISSIMILATORY SULFITE REDUCTASE SIRA"/>
    <property type="match status" value="1"/>
</dbReference>
<accession>A0ABS0YSR6</accession>
<keyword evidence="4" id="KW-1185">Reference proteome</keyword>
<gene>
    <name evidence="3" type="ORF">JFN90_10365</name>
</gene>
<feature type="signal peptide" evidence="2">
    <location>
        <begin position="1"/>
        <end position="22"/>
    </location>
</feature>
<evidence type="ECO:0000313" key="3">
    <source>
        <dbReference type="EMBL" id="MBJ6800540.1"/>
    </source>
</evidence>
<dbReference type="Proteomes" id="UP000641025">
    <property type="component" value="Unassembled WGS sequence"/>
</dbReference>
<name>A0ABS0YSR6_9BACT</name>
<dbReference type="InterPro" id="IPR036280">
    <property type="entry name" value="Multihaem_cyt_sf"/>
</dbReference>
<sequence>MSKRVFKYSAVIASLLITAVFAGCGTSNKEGNLTLGDVAKVSETACAQCHGSSINSQSGMPIYSEYVQSKHFLNGVGEVVGCQDCHGGGAQHNGVGPLPYDGKDGRLNPDQAGKCFGCHKNSFLGLFNANKVPTAIQKAHFYNITGAGTHDAMYVTKNFENGCTACHEPHNPLLGKGAAERSAWATSGHGKVSNAPFADEDFKENTSCIRCHTSTGYVNFLNSGWTLPTTTWATAGDNGREVLTCRTCHVNDSFAVRGTTAFKIPYNNGNFPKQLPSIGESNICVACHSGRENEDTIAAVTNFTNATFKNSHYKAGAALMYLSAGFRSFTSLDTVVGTSTYRKTLYPDSTSVPAYGVTGGVTSTHRKLGTTAINGDGHNTAFFVPGVLDDNGPCVTCHLNASGVADRPAHGHTWKINQDAVAQVCINCHASETTDNVTGFASQAALDTFLEEQALVSENALGLIQNLLLTKYKISYNPDVYPYFYDENLPLVNGSKQQVKDWTRGLGNNAAGNLFGKRLMGAAFNLQLIVKDPGAFAHARTYVRRLIYDSIDWLDNNKLDFSVSATATAYDPVLYQKGAQAFTGDVTLLTTTLYAPTTDAMTYLLGYSRGTGKWNNPERP</sequence>
<evidence type="ECO:0000256" key="2">
    <source>
        <dbReference type="SAM" id="SignalP"/>
    </source>
</evidence>
<dbReference type="Gene3D" id="1.10.1130.10">
    <property type="entry name" value="Flavocytochrome C3, Chain A"/>
    <property type="match status" value="2"/>
</dbReference>
<dbReference type="EMBL" id="JAEMHK010000006">
    <property type="protein sequence ID" value="MBJ6800540.1"/>
    <property type="molecule type" value="Genomic_DNA"/>
</dbReference>
<feature type="chain" id="PRO_5046109414" evidence="2">
    <location>
        <begin position="23"/>
        <end position="620"/>
    </location>
</feature>
<dbReference type="InterPro" id="IPR051829">
    <property type="entry name" value="Multiheme_Cytochr_ET"/>
</dbReference>
<keyword evidence="1 2" id="KW-0732">Signal</keyword>
<evidence type="ECO:0000313" key="4">
    <source>
        <dbReference type="Proteomes" id="UP000641025"/>
    </source>
</evidence>
<dbReference type="RefSeq" id="WP_199395046.1">
    <property type="nucleotide sequence ID" value="NZ_JAEMHK010000006.1"/>
</dbReference>
<evidence type="ECO:0000256" key="1">
    <source>
        <dbReference type="ARBA" id="ARBA00022729"/>
    </source>
</evidence>
<organism evidence="3 4">
    <name type="scientific">Geomonas propionica</name>
    <dbReference type="NCBI Taxonomy" id="2798582"/>
    <lineage>
        <taxon>Bacteria</taxon>
        <taxon>Pseudomonadati</taxon>
        <taxon>Thermodesulfobacteriota</taxon>
        <taxon>Desulfuromonadia</taxon>
        <taxon>Geobacterales</taxon>
        <taxon>Geobacteraceae</taxon>
        <taxon>Geomonas</taxon>
    </lineage>
</organism>
<comment type="caution">
    <text evidence="3">The sequence shown here is derived from an EMBL/GenBank/DDBJ whole genome shotgun (WGS) entry which is preliminary data.</text>
</comment>
<proteinExistence type="predicted"/>
<dbReference type="PROSITE" id="PS51257">
    <property type="entry name" value="PROKAR_LIPOPROTEIN"/>
    <property type="match status" value="1"/>
</dbReference>
<protein>
    <submittedName>
        <fullName evidence="3">Uncharacterized protein</fullName>
    </submittedName>
</protein>
<reference evidence="3 4" key="1">
    <citation type="submission" date="2020-12" db="EMBL/GenBank/DDBJ databases">
        <title>Geomonas sp. Red259, isolated from paddy soil.</title>
        <authorList>
            <person name="Xu Z."/>
            <person name="Zhang Z."/>
            <person name="Masuda Y."/>
            <person name="Itoh H."/>
            <person name="Senoo K."/>
        </authorList>
    </citation>
    <scope>NUCLEOTIDE SEQUENCE [LARGE SCALE GENOMIC DNA]</scope>
    <source>
        <strain evidence="3 4">Red259</strain>
    </source>
</reference>
<dbReference type="SUPFAM" id="SSF48695">
    <property type="entry name" value="Multiheme cytochromes"/>
    <property type="match status" value="2"/>
</dbReference>
<dbReference type="PANTHER" id="PTHR35038:SF8">
    <property type="entry name" value="C-TYPE POLYHEME CYTOCHROME OMCC"/>
    <property type="match status" value="1"/>
</dbReference>